<dbReference type="Pfam" id="PF00805">
    <property type="entry name" value="Pentapeptide"/>
    <property type="match status" value="1"/>
</dbReference>
<organism evidence="1 2">
    <name type="scientific">Geodermatophilus poikilotrophus</name>
    <dbReference type="NCBI Taxonomy" id="1333667"/>
    <lineage>
        <taxon>Bacteria</taxon>
        <taxon>Bacillati</taxon>
        <taxon>Actinomycetota</taxon>
        <taxon>Actinomycetes</taxon>
        <taxon>Geodermatophilales</taxon>
        <taxon>Geodermatophilaceae</taxon>
        <taxon>Geodermatophilus</taxon>
    </lineage>
</organism>
<dbReference type="InterPro" id="IPR051082">
    <property type="entry name" value="Pentapeptide-BTB/POZ_domain"/>
</dbReference>
<keyword evidence="2" id="KW-1185">Reference proteome</keyword>
<dbReference type="SUPFAM" id="SSF141571">
    <property type="entry name" value="Pentapeptide repeat-like"/>
    <property type="match status" value="1"/>
</dbReference>
<reference evidence="2" key="1">
    <citation type="submission" date="2016-10" db="EMBL/GenBank/DDBJ databases">
        <authorList>
            <person name="Varghese N."/>
            <person name="Submissions S."/>
        </authorList>
    </citation>
    <scope>NUCLEOTIDE SEQUENCE [LARGE SCALE GENOMIC DNA]</scope>
    <source>
        <strain evidence="2">DSM 44209</strain>
    </source>
</reference>
<gene>
    <name evidence="1" type="ORF">SAMN04488546_3935</name>
</gene>
<accession>A0A1I0HQS8</accession>
<dbReference type="Proteomes" id="UP000198507">
    <property type="component" value="Unassembled WGS sequence"/>
</dbReference>
<proteinExistence type="predicted"/>
<sequence>MFTDCKLVGSTFDRCTFDLATVEGGDWSFVALRRADLSRAAFTGARMREADLTQVRAAGAALRHLDLSGAQFAGADLSGADLRGSDLSALDPREVELAGAQVDVAQAVVLVTALGLRVGPEAAE</sequence>
<evidence type="ECO:0000313" key="2">
    <source>
        <dbReference type="Proteomes" id="UP000198507"/>
    </source>
</evidence>
<dbReference type="InterPro" id="IPR001646">
    <property type="entry name" value="5peptide_repeat"/>
</dbReference>
<dbReference type="Gene3D" id="2.160.20.80">
    <property type="entry name" value="E3 ubiquitin-protein ligase SopA"/>
    <property type="match status" value="1"/>
</dbReference>
<dbReference type="AlphaFoldDB" id="A0A1I0HQS8"/>
<protein>
    <submittedName>
        <fullName evidence="1">Pentapeptide repeat-containing protein</fullName>
    </submittedName>
</protein>
<dbReference type="PANTHER" id="PTHR14136">
    <property type="entry name" value="BTB_POZ DOMAIN-CONTAINING PROTEIN KCTD9"/>
    <property type="match status" value="1"/>
</dbReference>
<dbReference type="PANTHER" id="PTHR14136:SF17">
    <property type="entry name" value="BTB_POZ DOMAIN-CONTAINING PROTEIN KCTD9"/>
    <property type="match status" value="1"/>
</dbReference>
<dbReference type="EMBL" id="FOIE01000009">
    <property type="protein sequence ID" value="SET86132.1"/>
    <property type="molecule type" value="Genomic_DNA"/>
</dbReference>
<evidence type="ECO:0000313" key="1">
    <source>
        <dbReference type="EMBL" id="SET86132.1"/>
    </source>
</evidence>
<name>A0A1I0HQS8_9ACTN</name>